<comment type="caution">
    <text evidence="3">The sequence shown here is derived from an EMBL/GenBank/DDBJ whole genome shotgun (WGS) entry which is preliminary data.</text>
</comment>
<dbReference type="GO" id="GO:0046914">
    <property type="term" value="F:transition metal ion binding"/>
    <property type="evidence" value="ECO:0007669"/>
    <property type="project" value="InterPro"/>
</dbReference>
<organism evidence="3 4">
    <name type="scientific">Haloplanus salinus</name>
    <dbReference type="NCBI Taxonomy" id="1126245"/>
    <lineage>
        <taxon>Archaea</taxon>
        <taxon>Methanobacteriati</taxon>
        <taxon>Methanobacteriota</taxon>
        <taxon>Stenosarchaea group</taxon>
        <taxon>Halobacteria</taxon>
        <taxon>Halobacteriales</taxon>
        <taxon>Haloferacaceae</taxon>
        <taxon>Haloplanus</taxon>
    </lineage>
</organism>
<dbReference type="OrthoDB" id="229399at2157"/>
<dbReference type="Pfam" id="PF04023">
    <property type="entry name" value="FeoA"/>
    <property type="match status" value="1"/>
</dbReference>
<dbReference type="RefSeq" id="WP_114447948.1">
    <property type="nucleotide sequence ID" value="NZ_QPHM01000001.1"/>
</dbReference>
<name>A0A368N731_9EURY</name>
<evidence type="ECO:0000313" key="4">
    <source>
        <dbReference type="Proteomes" id="UP000252189"/>
    </source>
</evidence>
<dbReference type="EMBL" id="QPHM01000001">
    <property type="protein sequence ID" value="RCU46397.1"/>
    <property type="molecule type" value="Genomic_DNA"/>
</dbReference>
<protein>
    <submittedName>
        <fullName evidence="3">Ferrous iron transport protein A</fullName>
    </submittedName>
</protein>
<dbReference type="SUPFAM" id="SSF50037">
    <property type="entry name" value="C-terminal domain of transcriptional repressors"/>
    <property type="match status" value="1"/>
</dbReference>
<gene>
    <name evidence="3" type="ORF">DU504_03175</name>
</gene>
<dbReference type="InterPro" id="IPR008988">
    <property type="entry name" value="Transcriptional_repressor_C"/>
</dbReference>
<dbReference type="InterPro" id="IPR007167">
    <property type="entry name" value="Fe-transptr_FeoA-like"/>
</dbReference>
<feature type="domain" description="Ferrous iron transporter FeoA-like" evidence="2">
    <location>
        <begin position="3"/>
        <end position="72"/>
    </location>
</feature>
<dbReference type="InterPro" id="IPR038157">
    <property type="entry name" value="FeoA_core_dom"/>
</dbReference>
<proteinExistence type="predicted"/>
<dbReference type="Proteomes" id="UP000252189">
    <property type="component" value="Unassembled WGS sequence"/>
</dbReference>
<dbReference type="Gene3D" id="2.30.30.90">
    <property type="match status" value="1"/>
</dbReference>
<keyword evidence="4" id="KW-1185">Reference proteome</keyword>
<evidence type="ECO:0000256" key="1">
    <source>
        <dbReference type="ARBA" id="ARBA00023004"/>
    </source>
</evidence>
<sequence length="80" mass="9019">MTTSLSDVPPPERVTLTHVPDDETRARLLRLGLLDGDVECRRRIRNGPVVLRRRGTEVALGRTLARTIGVERSERTDTRS</sequence>
<keyword evidence="1" id="KW-0408">Iron</keyword>
<evidence type="ECO:0000259" key="2">
    <source>
        <dbReference type="SMART" id="SM00899"/>
    </source>
</evidence>
<reference evidence="3 4" key="1">
    <citation type="submission" date="2018-07" db="EMBL/GenBank/DDBJ databases">
        <title>Genome sequences of Haloplanus salinus JCM 18368T.</title>
        <authorList>
            <person name="Kim Y.B."/>
            <person name="Roh S.W."/>
        </authorList>
    </citation>
    <scope>NUCLEOTIDE SEQUENCE [LARGE SCALE GENOMIC DNA]</scope>
    <source>
        <strain evidence="3 4">JCM 18368</strain>
    </source>
</reference>
<dbReference type="SMART" id="SM00899">
    <property type="entry name" value="FeoA"/>
    <property type="match status" value="1"/>
</dbReference>
<evidence type="ECO:0000313" key="3">
    <source>
        <dbReference type="EMBL" id="RCU46397.1"/>
    </source>
</evidence>
<accession>A0A368N731</accession>
<dbReference type="AlphaFoldDB" id="A0A368N731"/>